<keyword evidence="3" id="KW-1185">Reference proteome</keyword>
<dbReference type="EMBL" id="BQKI01000002">
    <property type="protein sequence ID" value="GJM87743.1"/>
    <property type="molecule type" value="Genomic_DNA"/>
</dbReference>
<evidence type="ECO:0000256" key="1">
    <source>
        <dbReference type="SAM" id="MobiDB-lite"/>
    </source>
</evidence>
<accession>A0AAV5BQ50</accession>
<feature type="region of interest" description="Disordered" evidence="1">
    <location>
        <begin position="18"/>
        <end position="42"/>
    </location>
</feature>
<gene>
    <name evidence="2" type="primary">ga03730</name>
    <name evidence="2" type="ORF">PR202_ga03730</name>
</gene>
<reference evidence="2" key="2">
    <citation type="submission" date="2021-12" db="EMBL/GenBank/DDBJ databases">
        <title>Resequencing data analysis of finger millet.</title>
        <authorList>
            <person name="Hatakeyama M."/>
            <person name="Aluri S."/>
            <person name="Balachadran M.T."/>
            <person name="Sivarajan S.R."/>
            <person name="Poveda L."/>
            <person name="Shimizu-Inatsugi R."/>
            <person name="Schlapbach R."/>
            <person name="Sreeman S.M."/>
            <person name="Shimizu K.K."/>
        </authorList>
    </citation>
    <scope>NUCLEOTIDE SEQUENCE</scope>
</reference>
<dbReference type="Proteomes" id="UP001054889">
    <property type="component" value="Unassembled WGS sequence"/>
</dbReference>
<organism evidence="2 3">
    <name type="scientific">Eleusine coracana subsp. coracana</name>
    <dbReference type="NCBI Taxonomy" id="191504"/>
    <lineage>
        <taxon>Eukaryota</taxon>
        <taxon>Viridiplantae</taxon>
        <taxon>Streptophyta</taxon>
        <taxon>Embryophyta</taxon>
        <taxon>Tracheophyta</taxon>
        <taxon>Spermatophyta</taxon>
        <taxon>Magnoliopsida</taxon>
        <taxon>Liliopsida</taxon>
        <taxon>Poales</taxon>
        <taxon>Poaceae</taxon>
        <taxon>PACMAD clade</taxon>
        <taxon>Chloridoideae</taxon>
        <taxon>Cynodonteae</taxon>
        <taxon>Eleusininae</taxon>
        <taxon>Eleusine</taxon>
    </lineage>
</organism>
<dbReference type="AlphaFoldDB" id="A0AAV5BQ50"/>
<protein>
    <submittedName>
        <fullName evidence="2">Uncharacterized protein</fullName>
    </submittedName>
</protein>
<evidence type="ECO:0000313" key="2">
    <source>
        <dbReference type="EMBL" id="GJM87743.1"/>
    </source>
</evidence>
<evidence type="ECO:0000313" key="3">
    <source>
        <dbReference type="Proteomes" id="UP001054889"/>
    </source>
</evidence>
<comment type="caution">
    <text evidence="2">The sequence shown here is derived from an EMBL/GenBank/DDBJ whole genome shotgun (WGS) entry which is preliminary data.</text>
</comment>
<name>A0AAV5BQ50_ELECO</name>
<sequence>MIYAPVARSPGARAQEAAAAATAASKRSVRLNPSVRRPSGSRQAAADCELALGRGQACGLPQAGSHCGGAW</sequence>
<proteinExistence type="predicted"/>
<reference evidence="2" key="1">
    <citation type="journal article" date="2018" name="DNA Res.">
        <title>Multiple hybrid de novo genome assembly of finger millet, an orphan allotetraploid crop.</title>
        <authorList>
            <person name="Hatakeyama M."/>
            <person name="Aluri S."/>
            <person name="Balachadran M.T."/>
            <person name="Sivarajan S.R."/>
            <person name="Patrignani A."/>
            <person name="Gruter S."/>
            <person name="Poveda L."/>
            <person name="Shimizu-Inatsugi R."/>
            <person name="Baeten J."/>
            <person name="Francoijs K.J."/>
            <person name="Nataraja K.N."/>
            <person name="Reddy Y.A.N."/>
            <person name="Phadnis S."/>
            <person name="Ravikumar R.L."/>
            <person name="Schlapbach R."/>
            <person name="Sreeman S.M."/>
            <person name="Shimizu K.K."/>
        </authorList>
    </citation>
    <scope>NUCLEOTIDE SEQUENCE</scope>
</reference>